<proteinExistence type="predicted"/>
<comment type="caution">
    <text evidence="2">The sequence shown here is derived from an EMBL/GenBank/DDBJ whole genome shotgun (WGS) entry which is preliminary data.</text>
</comment>
<evidence type="ECO:0000313" key="3">
    <source>
        <dbReference type="Proteomes" id="UP001515480"/>
    </source>
</evidence>
<feature type="region of interest" description="Disordered" evidence="1">
    <location>
        <begin position="50"/>
        <end position="77"/>
    </location>
</feature>
<protein>
    <recommendedName>
        <fullName evidence="4">Mediator of RNA polymerase II transcription subunit 17</fullName>
    </recommendedName>
</protein>
<evidence type="ECO:0008006" key="4">
    <source>
        <dbReference type="Google" id="ProtNLM"/>
    </source>
</evidence>
<dbReference type="Proteomes" id="UP001515480">
    <property type="component" value="Unassembled WGS sequence"/>
</dbReference>
<gene>
    <name evidence="2" type="ORF">AB1Y20_009712</name>
</gene>
<feature type="compositionally biased region" description="Pro residues" evidence="1">
    <location>
        <begin position="367"/>
        <end position="378"/>
    </location>
</feature>
<feature type="region of interest" description="Disordered" evidence="1">
    <location>
        <begin position="355"/>
        <end position="378"/>
    </location>
</feature>
<organism evidence="2 3">
    <name type="scientific">Prymnesium parvum</name>
    <name type="common">Toxic golden alga</name>
    <dbReference type="NCBI Taxonomy" id="97485"/>
    <lineage>
        <taxon>Eukaryota</taxon>
        <taxon>Haptista</taxon>
        <taxon>Haptophyta</taxon>
        <taxon>Prymnesiophyceae</taxon>
        <taxon>Prymnesiales</taxon>
        <taxon>Prymnesiaceae</taxon>
        <taxon>Prymnesium</taxon>
    </lineage>
</organism>
<accession>A0AB34K150</accession>
<sequence>MAEALVVEALREQRVLQVSHDHEVVEPELTVEEKHLRVLQQLPLATLLSSVDDDPMDDEPPPPPPAAAAPPARLRGPTPEAMAKLAAAHADAESAARFASMLQEQRYLKLFHVAESPFAAAPEPPEVACYRKREQVRATGAAIARGVEGLRTQLGRDRRVHAEAAALRVHWNMFELVKKRNSSKQILRLRLYDGVDQSTRPTSGFSSALLNESDAELIRDVQLQSTNEGALHLSKSLAARTLQTVSLHYGVPTLRAPVPFGAGADASDSPASVETNVASVHHALIAAQFRHTARQLFYRLSAEAFSNEPAKPSRATSAGQRPTLLHAQTDGLIMTCDLAPSPHCLRISLSDTKPAPAEGGVPSSLFHPPPAPPPAAPPPAVGALEIGLYRLSAALRAADARDAAQGKLRLPTGRREARPLLQWAHEGATHDSVCREARGALDALAGAWRDPHLRVQWRYDVAAAAAAAAGDAPPLAAAVELRAAWSERSAGGAARLRVGWALGLTIHAGQLRPHYVGGESGALDVCALFPPASLDAISISDGAHGLSAFTALVRSAMRQLFFTCLSSEAREKGHKAELSLDGCGLLLRRSGSASVSEARRHVEQDGGGEGSCQHGVQPPWVHLSYVACEGQGEPLECKVQCSSLAQDSRQIKSMKLSESPGHGELNKVRLLVEKELD</sequence>
<evidence type="ECO:0000256" key="1">
    <source>
        <dbReference type="SAM" id="MobiDB-lite"/>
    </source>
</evidence>
<name>A0AB34K150_PRYPA</name>
<keyword evidence="3" id="KW-1185">Reference proteome</keyword>
<evidence type="ECO:0000313" key="2">
    <source>
        <dbReference type="EMBL" id="KAL1528359.1"/>
    </source>
</evidence>
<feature type="compositionally biased region" description="Acidic residues" evidence="1">
    <location>
        <begin position="51"/>
        <end position="60"/>
    </location>
</feature>
<dbReference type="AlphaFoldDB" id="A0AB34K150"/>
<dbReference type="EMBL" id="JBGBPQ010000002">
    <property type="protein sequence ID" value="KAL1528359.1"/>
    <property type="molecule type" value="Genomic_DNA"/>
</dbReference>
<reference evidence="2 3" key="1">
    <citation type="journal article" date="2024" name="Science">
        <title>Giant polyketide synthase enzymes in the biosynthesis of giant marine polyether toxins.</title>
        <authorList>
            <person name="Fallon T.R."/>
            <person name="Shende V.V."/>
            <person name="Wierzbicki I.H."/>
            <person name="Pendleton A.L."/>
            <person name="Watervoot N.F."/>
            <person name="Auber R.P."/>
            <person name="Gonzalez D.J."/>
            <person name="Wisecaver J.H."/>
            <person name="Moore B.S."/>
        </authorList>
    </citation>
    <scope>NUCLEOTIDE SEQUENCE [LARGE SCALE GENOMIC DNA]</scope>
    <source>
        <strain evidence="2 3">12B1</strain>
    </source>
</reference>